<dbReference type="Proteomes" id="UP000735302">
    <property type="component" value="Unassembled WGS sequence"/>
</dbReference>
<feature type="region of interest" description="Disordered" evidence="1">
    <location>
        <begin position="45"/>
        <end position="81"/>
    </location>
</feature>
<dbReference type="AlphaFoldDB" id="A0AAV3YRE5"/>
<dbReference type="EMBL" id="BLXT01001370">
    <property type="protein sequence ID" value="GFN85142.1"/>
    <property type="molecule type" value="Genomic_DNA"/>
</dbReference>
<proteinExistence type="predicted"/>
<organism evidence="2 3">
    <name type="scientific">Plakobranchus ocellatus</name>
    <dbReference type="NCBI Taxonomy" id="259542"/>
    <lineage>
        <taxon>Eukaryota</taxon>
        <taxon>Metazoa</taxon>
        <taxon>Spiralia</taxon>
        <taxon>Lophotrochozoa</taxon>
        <taxon>Mollusca</taxon>
        <taxon>Gastropoda</taxon>
        <taxon>Heterobranchia</taxon>
        <taxon>Euthyneura</taxon>
        <taxon>Panpulmonata</taxon>
        <taxon>Sacoglossa</taxon>
        <taxon>Placobranchoidea</taxon>
        <taxon>Plakobranchidae</taxon>
        <taxon>Plakobranchus</taxon>
    </lineage>
</organism>
<keyword evidence="3" id="KW-1185">Reference proteome</keyword>
<name>A0AAV3YRE5_9GAST</name>
<gene>
    <name evidence="2" type="ORF">PoB_001164800</name>
</gene>
<feature type="compositionally biased region" description="Basic residues" evidence="1">
    <location>
        <begin position="51"/>
        <end position="62"/>
    </location>
</feature>
<protein>
    <submittedName>
        <fullName evidence="2">Uncharacterized protein</fullName>
    </submittedName>
</protein>
<accession>A0AAV3YRE5</accession>
<sequence length="81" mass="8752">MLVLRYSKAIGAVAHLVEQLATNSNFSISAAVLFSGGVGGTVASESTLRSARTHQLRVRSHHQRPDLMEGPKANERPVNEK</sequence>
<feature type="compositionally biased region" description="Basic and acidic residues" evidence="1">
    <location>
        <begin position="63"/>
        <end position="81"/>
    </location>
</feature>
<evidence type="ECO:0000313" key="2">
    <source>
        <dbReference type="EMBL" id="GFN85142.1"/>
    </source>
</evidence>
<evidence type="ECO:0000256" key="1">
    <source>
        <dbReference type="SAM" id="MobiDB-lite"/>
    </source>
</evidence>
<evidence type="ECO:0000313" key="3">
    <source>
        <dbReference type="Proteomes" id="UP000735302"/>
    </source>
</evidence>
<reference evidence="2 3" key="1">
    <citation type="journal article" date="2021" name="Elife">
        <title>Chloroplast acquisition without the gene transfer in kleptoplastic sea slugs, Plakobranchus ocellatus.</title>
        <authorList>
            <person name="Maeda T."/>
            <person name="Takahashi S."/>
            <person name="Yoshida T."/>
            <person name="Shimamura S."/>
            <person name="Takaki Y."/>
            <person name="Nagai Y."/>
            <person name="Toyoda A."/>
            <person name="Suzuki Y."/>
            <person name="Arimoto A."/>
            <person name="Ishii H."/>
            <person name="Satoh N."/>
            <person name="Nishiyama T."/>
            <person name="Hasebe M."/>
            <person name="Maruyama T."/>
            <person name="Minagawa J."/>
            <person name="Obokata J."/>
            <person name="Shigenobu S."/>
        </authorList>
    </citation>
    <scope>NUCLEOTIDE SEQUENCE [LARGE SCALE GENOMIC DNA]</scope>
</reference>
<comment type="caution">
    <text evidence="2">The sequence shown here is derived from an EMBL/GenBank/DDBJ whole genome shotgun (WGS) entry which is preliminary data.</text>
</comment>